<feature type="transmembrane region" description="Helical" evidence="6">
    <location>
        <begin position="294"/>
        <end position="315"/>
    </location>
</feature>
<dbReference type="GO" id="GO:0005783">
    <property type="term" value="C:endoplasmic reticulum"/>
    <property type="evidence" value="ECO:0007669"/>
    <property type="project" value="TreeGrafter"/>
</dbReference>
<feature type="transmembrane region" description="Helical" evidence="6">
    <location>
        <begin position="73"/>
        <end position="94"/>
    </location>
</feature>
<feature type="compositionally biased region" description="Acidic residues" evidence="5">
    <location>
        <begin position="172"/>
        <end position="204"/>
    </location>
</feature>
<organism evidence="7 8">
    <name type="scientific">Elasticomyces elasticus</name>
    <dbReference type="NCBI Taxonomy" id="574655"/>
    <lineage>
        <taxon>Eukaryota</taxon>
        <taxon>Fungi</taxon>
        <taxon>Dikarya</taxon>
        <taxon>Ascomycota</taxon>
        <taxon>Pezizomycotina</taxon>
        <taxon>Dothideomycetes</taxon>
        <taxon>Dothideomycetidae</taxon>
        <taxon>Mycosphaerellales</taxon>
        <taxon>Teratosphaeriaceae</taxon>
        <taxon>Elasticomyces</taxon>
    </lineage>
</organism>
<evidence type="ECO:0000313" key="8">
    <source>
        <dbReference type="Proteomes" id="UP001310594"/>
    </source>
</evidence>
<dbReference type="Proteomes" id="UP001310594">
    <property type="component" value="Unassembled WGS sequence"/>
</dbReference>
<feature type="region of interest" description="Disordered" evidence="5">
    <location>
        <begin position="168"/>
        <end position="210"/>
    </location>
</feature>
<dbReference type="InterPro" id="IPR004776">
    <property type="entry name" value="Mem_transp_PIN-like"/>
</dbReference>
<evidence type="ECO:0000256" key="4">
    <source>
        <dbReference type="ARBA" id="ARBA00023136"/>
    </source>
</evidence>
<evidence type="ECO:0000313" key="7">
    <source>
        <dbReference type="EMBL" id="KAK5691027.1"/>
    </source>
</evidence>
<feature type="transmembrane region" description="Helical" evidence="6">
    <location>
        <begin position="365"/>
        <end position="386"/>
    </location>
</feature>
<dbReference type="GO" id="GO:0055085">
    <property type="term" value="P:transmembrane transport"/>
    <property type="evidence" value="ECO:0007669"/>
    <property type="project" value="InterPro"/>
</dbReference>
<name>A0AAN7W2W2_9PEZI</name>
<evidence type="ECO:0000256" key="6">
    <source>
        <dbReference type="SAM" id="Phobius"/>
    </source>
</evidence>
<evidence type="ECO:0000256" key="5">
    <source>
        <dbReference type="SAM" id="MobiDB-lite"/>
    </source>
</evidence>
<proteinExistence type="predicted"/>
<dbReference type="PANTHER" id="PTHR31794:SF4">
    <property type="entry name" value="AUXIN EFFLUX TRANSPORTER FAMILY PROTEIN (EUROFUNG)"/>
    <property type="match status" value="1"/>
</dbReference>
<sequence>MGDDSIFTPFLGALQASVSVLLTIFAGVIATQFNLLSEKSSKEISKLCVQLCLPALLIVNVGSQLHLDTGIKYVPIIIWALFYNISSMLLGWALTKAFGMPEWVTPAVAFNNTTALPLLLIQSLDATGILSSLDSSSDVVERAKSYLLVNAMIGNSLTFALGPKLLNGQNEDAPDADDEKDEQSEAEIDSEVESQREEAEDVNEDTSLLPGHVVRHGTRANYKVYKQGRKYWAKLPGWAKTTLDFMYQFVNAPLIGAAIGIILGLVPALHTVFFSGQQKGGWANAWLTTPIKNVGELFATLQVIVVGVKLSQAMLRTKWGESSGKVPWASMVTISFIRFILWPAISIPIIYLLATKTGILDNDPILWFCMMLMPTGPPAMKLTALADVNGAGDEQKMSIAKFLTISYAISPLICFAVVGSLKATQAAVSS</sequence>
<dbReference type="EMBL" id="JAVRQU010000022">
    <property type="protein sequence ID" value="KAK5691027.1"/>
    <property type="molecule type" value="Genomic_DNA"/>
</dbReference>
<evidence type="ECO:0008006" key="9">
    <source>
        <dbReference type="Google" id="ProtNLM"/>
    </source>
</evidence>
<dbReference type="Pfam" id="PF03547">
    <property type="entry name" value="Mem_trans"/>
    <property type="match status" value="1"/>
</dbReference>
<gene>
    <name evidence="7" type="ORF">LTR97_011678</name>
</gene>
<dbReference type="AlphaFoldDB" id="A0AAN7W2W2"/>
<accession>A0AAN7W2W2</accession>
<evidence type="ECO:0000256" key="2">
    <source>
        <dbReference type="ARBA" id="ARBA00022692"/>
    </source>
</evidence>
<feature type="transmembrane region" description="Helical" evidence="6">
    <location>
        <begin position="12"/>
        <end position="35"/>
    </location>
</feature>
<evidence type="ECO:0000256" key="1">
    <source>
        <dbReference type="ARBA" id="ARBA00004141"/>
    </source>
</evidence>
<evidence type="ECO:0000256" key="3">
    <source>
        <dbReference type="ARBA" id="ARBA00022989"/>
    </source>
</evidence>
<keyword evidence="3 6" id="KW-1133">Transmembrane helix</keyword>
<keyword evidence="2 6" id="KW-0812">Transmembrane</keyword>
<feature type="transmembrane region" description="Helical" evidence="6">
    <location>
        <begin position="254"/>
        <end position="274"/>
    </location>
</feature>
<feature type="transmembrane region" description="Helical" evidence="6">
    <location>
        <begin position="398"/>
        <end position="421"/>
    </location>
</feature>
<comment type="subcellular location">
    <subcellularLocation>
        <location evidence="1">Membrane</location>
        <topology evidence="1">Multi-pass membrane protein</topology>
    </subcellularLocation>
</comment>
<feature type="transmembrane region" description="Helical" evidence="6">
    <location>
        <begin position="327"/>
        <end position="353"/>
    </location>
</feature>
<protein>
    <recommendedName>
        <fullName evidence="9">Membrane transporter</fullName>
    </recommendedName>
</protein>
<reference evidence="7" key="1">
    <citation type="submission" date="2023-08" db="EMBL/GenBank/DDBJ databases">
        <title>Black Yeasts Isolated from many extreme environments.</title>
        <authorList>
            <person name="Coleine C."/>
            <person name="Stajich J.E."/>
            <person name="Selbmann L."/>
        </authorList>
    </citation>
    <scope>NUCLEOTIDE SEQUENCE</scope>
    <source>
        <strain evidence="7">CCFEE 5810</strain>
    </source>
</reference>
<dbReference type="GO" id="GO:0016020">
    <property type="term" value="C:membrane"/>
    <property type="evidence" value="ECO:0007669"/>
    <property type="project" value="UniProtKB-SubCell"/>
</dbReference>
<keyword evidence="4 6" id="KW-0472">Membrane</keyword>
<dbReference type="PANTHER" id="PTHR31794">
    <property type="entry name" value="AUXIN EFFLUX TRANSPORTER FAMILY PROTEIN (EUROFUNG)"/>
    <property type="match status" value="1"/>
</dbReference>
<comment type="caution">
    <text evidence="7">The sequence shown here is derived from an EMBL/GenBank/DDBJ whole genome shotgun (WGS) entry which is preliminary data.</text>
</comment>